<proteinExistence type="predicted"/>
<reference evidence="1" key="1">
    <citation type="submission" date="2023-05" db="EMBL/GenBank/DDBJ databases">
        <authorList>
            <person name="Zhang X."/>
        </authorList>
    </citation>
    <scope>NUCLEOTIDE SEQUENCE</scope>
    <source>
        <strain evidence="1">BD1B2-1</strain>
    </source>
</reference>
<evidence type="ECO:0000313" key="2">
    <source>
        <dbReference type="Proteomes" id="UP001232063"/>
    </source>
</evidence>
<gene>
    <name evidence="1" type="ORF">QNI22_32395</name>
</gene>
<dbReference type="EMBL" id="JASJOU010000016">
    <property type="protein sequence ID" value="MDJ1505401.1"/>
    <property type="molecule type" value="Genomic_DNA"/>
</dbReference>
<dbReference type="Proteomes" id="UP001232063">
    <property type="component" value="Unassembled WGS sequence"/>
</dbReference>
<organism evidence="1 2">
    <name type="scientific">Xanthocytophaga agilis</name>
    <dbReference type="NCBI Taxonomy" id="3048010"/>
    <lineage>
        <taxon>Bacteria</taxon>
        <taxon>Pseudomonadati</taxon>
        <taxon>Bacteroidota</taxon>
        <taxon>Cytophagia</taxon>
        <taxon>Cytophagales</taxon>
        <taxon>Rhodocytophagaceae</taxon>
        <taxon>Xanthocytophaga</taxon>
    </lineage>
</organism>
<protein>
    <submittedName>
        <fullName evidence="1">Uncharacterized protein</fullName>
    </submittedName>
</protein>
<sequence>MQKIIFTLLLFSKVLSSYCQLSDKTTDSVKTTQPSLTLQSSPASGFQSYNSFTKLSATNDGLIAEGNINYRIKSSWNLNTSISTPVASKTQRVKPLTIAGLSNNSSFTIGTQKIWWGTGFAYDAKKYNEAIKAVGKDMADFKYDDLTPEEQRIFDRKAKIQWGVAWYGGLKFGVEQQDFEYITDTTSFLSQTDSKAAVKLTATVGALTSIGIFALSFTHTAGYQTDDPIKYYVPVNSTGVLIEKNLSSSAPTRQTSNRVRIEYLSSGYQGKLLRINPNINLDLNQELFSFEFPVYFLTSDKDRANFNGGIFTGYVSDKGFAFNTDKNNFVLGVFLGANFTNLFQ</sequence>
<name>A0AAE3R824_9BACT</name>
<evidence type="ECO:0000313" key="1">
    <source>
        <dbReference type="EMBL" id="MDJ1505401.1"/>
    </source>
</evidence>
<accession>A0AAE3R824</accession>
<dbReference type="RefSeq" id="WP_314517410.1">
    <property type="nucleotide sequence ID" value="NZ_JASJOU010000016.1"/>
</dbReference>
<dbReference type="AlphaFoldDB" id="A0AAE3R824"/>
<keyword evidence="2" id="KW-1185">Reference proteome</keyword>
<comment type="caution">
    <text evidence="1">The sequence shown here is derived from an EMBL/GenBank/DDBJ whole genome shotgun (WGS) entry which is preliminary data.</text>
</comment>